<organism evidence="5 6">
    <name type="scientific">Alistipes intestinihominis</name>
    <dbReference type="NCBI Taxonomy" id="3133172"/>
    <lineage>
        <taxon>Bacteria</taxon>
        <taxon>Pseudomonadati</taxon>
        <taxon>Bacteroidota</taxon>
        <taxon>Bacteroidia</taxon>
        <taxon>Bacteroidales</taxon>
        <taxon>Rikenellaceae</taxon>
        <taxon>Alistipes</taxon>
    </lineage>
</organism>
<dbReference type="SUPFAM" id="SSF46689">
    <property type="entry name" value="Homeodomain-like"/>
    <property type="match status" value="2"/>
</dbReference>
<evidence type="ECO:0000256" key="1">
    <source>
        <dbReference type="ARBA" id="ARBA00023015"/>
    </source>
</evidence>
<proteinExistence type="predicted"/>
<keyword evidence="1" id="KW-0805">Transcription regulation</keyword>
<gene>
    <name evidence="5" type="ORF">WMO46_10570</name>
</gene>
<dbReference type="Gene3D" id="1.10.10.60">
    <property type="entry name" value="Homeodomain-like"/>
    <property type="match status" value="1"/>
</dbReference>
<dbReference type="PROSITE" id="PS01124">
    <property type="entry name" value="HTH_ARAC_FAMILY_2"/>
    <property type="match status" value="1"/>
</dbReference>
<evidence type="ECO:0000259" key="4">
    <source>
        <dbReference type="PROSITE" id="PS01124"/>
    </source>
</evidence>
<dbReference type="PANTHER" id="PTHR30146">
    <property type="entry name" value="LACI-RELATED TRANSCRIPTIONAL REPRESSOR"/>
    <property type="match status" value="1"/>
</dbReference>
<dbReference type="GO" id="GO:0003677">
    <property type="term" value="F:DNA binding"/>
    <property type="evidence" value="ECO:0007669"/>
    <property type="project" value="UniProtKB-KW"/>
</dbReference>
<dbReference type="Pfam" id="PF13377">
    <property type="entry name" value="Peripla_BP_3"/>
    <property type="match status" value="1"/>
</dbReference>
<sequence length="394" mass="44757">MARIIFLTDFSEAYARGLLLGIARYAHDTGQAWSLCRLPLSIRDKFGIEAVIDWALRMRADAVIGQFYNTDNVELFARNGIIAVAQDFKARFTTIPNITGPHYRAGQMGAEYFLKKGFRHFAFYGTRGIVWSDERYQGFRETVRRANPEFTFSALRNTSQTDLWLYDPIQLTTWLQSLPKPVAIMACDDNQAYHITEACLQAEGGGGGKFRIPDDIAVLGVDNDETICRLSDPNLSSLNQNIEQGGYDVARLIDRIIRDPKAEREDVMVFPTHIVTRQSTDIYANNDPHIAEVLKYIHENISLKISVDNLVSLVPLSRRLLETRFKKSMGTSIYDYIIQVRIEKMTQLLCEGMSVSEAAVELGFSDLKNVSRSFKQIKGITPSEYRQQVIRAKF</sequence>
<evidence type="ECO:0000256" key="3">
    <source>
        <dbReference type="ARBA" id="ARBA00023163"/>
    </source>
</evidence>
<dbReference type="PANTHER" id="PTHR30146:SF24">
    <property type="entry name" value="XYLOSE OPERON REGULATORY PROTEIN"/>
    <property type="match status" value="1"/>
</dbReference>
<keyword evidence="6" id="KW-1185">Reference proteome</keyword>
<dbReference type="InterPro" id="IPR018060">
    <property type="entry name" value="HTH_AraC"/>
</dbReference>
<dbReference type="SMART" id="SM00342">
    <property type="entry name" value="HTH_ARAC"/>
    <property type="match status" value="1"/>
</dbReference>
<name>A0ABV1GYC1_9BACT</name>
<protein>
    <submittedName>
        <fullName evidence="5">DNA-binding transcriptional regulator</fullName>
    </submittedName>
</protein>
<dbReference type="RefSeq" id="WP_019151891.1">
    <property type="nucleotide sequence ID" value="NZ_JBBMFL010000012.1"/>
</dbReference>
<dbReference type="EMBL" id="JBBMFL010000012">
    <property type="protein sequence ID" value="MEQ2545386.1"/>
    <property type="molecule type" value="Genomic_DNA"/>
</dbReference>
<dbReference type="CDD" id="cd01543">
    <property type="entry name" value="PBP1_XylR"/>
    <property type="match status" value="1"/>
</dbReference>
<dbReference type="Proteomes" id="UP001460202">
    <property type="component" value="Unassembled WGS sequence"/>
</dbReference>
<feature type="domain" description="HTH araC/xylS-type" evidence="4">
    <location>
        <begin position="291"/>
        <end position="388"/>
    </location>
</feature>
<dbReference type="Gene3D" id="3.40.50.2300">
    <property type="match status" value="2"/>
</dbReference>
<accession>A0ABV1GYC1</accession>
<evidence type="ECO:0000313" key="6">
    <source>
        <dbReference type="Proteomes" id="UP001460202"/>
    </source>
</evidence>
<dbReference type="InterPro" id="IPR009057">
    <property type="entry name" value="Homeodomain-like_sf"/>
</dbReference>
<dbReference type="InterPro" id="IPR046335">
    <property type="entry name" value="LacI/GalR-like_sensor"/>
</dbReference>
<dbReference type="InterPro" id="IPR028082">
    <property type="entry name" value="Peripla_BP_I"/>
</dbReference>
<dbReference type="SUPFAM" id="SSF53822">
    <property type="entry name" value="Periplasmic binding protein-like I"/>
    <property type="match status" value="1"/>
</dbReference>
<keyword evidence="2 5" id="KW-0238">DNA-binding</keyword>
<evidence type="ECO:0000313" key="5">
    <source>
        <dbReference type="EMBL" id="MEQ2545386.1"/>
    </source>
</evidence>
<reference evidence="5 6" key="1">
    <citation type="submission" date="2024-03" db="EMBL/GenBank/DDBJ databases">
        <title>Human intestinal bacterial collection.</title>
        <authorList>
            <person name="Pauvert C."/>
            <person name="Hitch T.C.A."/>
            <person name="Clavel T."/>
        </authorList>
    </citation>
    <scope>NUCLEOTIDE SEQUENCE [LARGE SCALE GENOMIC DNA]</scope>
    <source>
        <strain evidence="5 6">CLA-KB-H122</strain>
    </source>
</reference>
<dbReference type="Pfam" id="PF12833">
    <property type="entry name" value="HTH_18"/>
    <property type="match status" value="1"/>
</dbReference>
<keyword evidence="3" id="KW-0804">Transcription</keyword>
<evidence type="ECO:0000256" key="2">
    <source>
        <dbReference type="ARBA" id="ARBA00023125"/>
    </source>
</evidence>
<comment type="caution">
    <text evidence="5">The sequence shown here is derived from an EMBL/GenBank/DDBJ whole genome shotgun (WGS) entry which is preliminary data.</text>
</comment>